<accession>A0A1S8WGW3</accession>
<dbReference type="SUPFAM" id="SSF53822">
    <property type="entry name" value="Periplasmic binding protein-like I"/>
    <property type="match status" value="1"/>
</dbReference>
<evidence type="ECO:0000313" key="1">
    <source>
        <dbReference type="EMBL" id="OON13654.1"/>
    </source>
</evidence>
<keyword evidence="2" id="KW-1185">Reference proteome</keyword>
<evidence type="ECO:0000313" key="2">
    <source>
        <dbReference type="Proteomes" id="UP000243686"/>
    </source>
</evidence>
<proteinExistence type="predicted"/>
<dbReference type="AlphaFoldDB" id="A0A1S8WGW3"/>
<dbReference type="EMBL" id="KV907228">
    <property type="protein sequence ID" value="OON13654.1"/>
    <property type="molecule type" value="Genomic_DNA"/>
</dbReference>
<dbReference type="Gene3D" id="3.40.50.2300">
    <property type="match status" value="1"/>
</dbReference>
<dbReference type="InterPro" id="IPR028082">
    <property type="entry name" value="Peripla_BP_I"/>
</dbReference>
<name>A0A1S8WGW3_OPIVI</name>
<dbReference type="Proteomes" id="UP000243686">
    <property type="component" value="Unassembled WGS sequence"/>
</dbReference>
<protein>
    <submittedName>
        <fullName evidence="1">Uncharacterized protein</fullName>
    </submittedName>
</protein>
<sequence>MLGITGIIRIDSNGDRNADYSLLDLDPASNTFEPVADYFAINYSIRMIPGKTIDWANQKNLPPPGVPVCGFDGNKCQHSRKSH</sequence>
<gene>
    <name evidence="1" type="ORF">X801_10570</name>
</gene>
<reference evidence="1 2" key="1">
    <citation type="submission" date="2015-03" db="EMBL/GenBank/DDBJ databases">
        <title>Draft genome of the nematode, Opisthorchis viverrini.</title>
        <authorList>
            <person name="Mitreva M."/>
        </authorList>
    </citation>
    <scope>NUCLEOTIDE SEQUENCE [LARGE SCALE GENOMIC DNA]</scope>
    <source>
        <strain evidence="1">Khon Kaen</strain>
    </source>
</reference>
<organism evidence="1 2">
    <name type="scientific">Opisthorchis viverrini</name>
    <name type="common">Southeast Asian liver fluke</name>
    <dbReference type="NCBI Taxonomy" id="6198"/>
    <lineage>
        <taxon>Eukaryota</taxon>
        <taxon>Metazoa</taxon>
        <taxon>Spiralia</taxon>
        <taxon>Lophotrochozoa</taxon>
        <taxon>Platyhelminthes</taxon>
        <taxon>Trematoda</taxon>
        <taxon>Digenea</taxon>
        <taxon>Opisthorchiida</taxon>
        <taxon>Opisthorchiata</taxon>
        <taxon>Opisthorchiidae</taxon>
        <taxon>Opisthorchis</taxon>
    </lineage>
</organism>